<dbReference type="AlphaFoldDB" id="A0A1Q3DZ53"/>
<reference evidence="1 2" key="1">
    <citation type="submission" date="2016-08" db="EMBL/GenBank/DDBJ databases">
        <authorList>
            <consortium name="Lentinula edodes genome sequencing consortium"/>
            <person name="Sakamoto Y."/>
            <person name="Nakade K."/>
            <person name="Sato S."/>
            <person name="Yoshida Y."/>
            <person name="Miyazaki K."/>
            <person name="Natsume S."/>
            <person name="Konno N."/>
        </authorList>
    </citation>
    <scope>NUCLEOTIDE SEQUENCE [LARGE SCALE GENOMIC DNA]</scope>
    <source>
        <strain evidence="1 2">NBRC 111202</strain>
    </source>
</reference>
<sequence>MTIFFQFHPAVAPRDKWFDPGLTRINDNIRGTVHKRKTLEGSCKFHTMIVSASLFHLDDLLAISMLRKHFCFLFVAALSRCSHISFNHRDQGASSVSTKFRQSESFQESNGRAFLNQPFPTRIRLSLISGEDKTSLSLILKKCSTILDRPRDQIVIENQLSIVTTLNLLGA</sequence>
<proteinExistence type="predicted"/>
<accession>A0A1Q3DZ53</accession>
<comment type="caution">
    <text evidence="1">The sequence shown here is derived from an EMBL/GenBank/DDBJ whole genome shotgun (WGS) entry which is preliminary data.</text>
</comment>
<protein>
    <submittedName>
        <fullName evidence="1">Uncharacterized protein</fullName>
    </submittedName>
</protein>
<keyword evidence="2" id="KW-1185">Reference proteome</keyword>
<name>A0A1Q3DZ53_LENED</name>
<evidence type="ECO:0000313" key="2">
    <source>
        <dbReference type="Proteomes" id="UP000188533"/>
    </source>
</evidence>
<gene>
    <name evidence="1" type="ORF">LENED_001644</name>
</gene>
<organism evidence="1 2">
    <name type="scientific">Lentinula edodes</name>
    <name type="common">Shiitake mushroom</name>
    <name type="synonym">Lentinus edodes</name>
    <dbReference type="NCBI Taxonomy" id="5353"/>
    <lineage>
        <taxon>Eukaryota</taxon>
        <taxon>Fungi</taxon>
        <taxon>Dikarya</taxon>
        <taxon>Basidiomycota</taxon>
        <taxon>Agaricomycotina</taxon>
        <taxon>Agaricomycetes</taxon>
        <taxon>Agaricomycetidae</taxon>
        <taxon>Agaricales</taxon>
        <taxon>Marasmiineae</taxon>
        <taxon>Omphalotaceae</taxon>
        <taxon>Lentinula</taxon>
    </lineage>
</organism>
<evidence type="ECO:0000313" key="1">
    <source>
        <dbReference type="EMBL" id="GAW00144.1"/>
    </source>
</evidence>
<dbReference type="EMBL" id="BDGU01000027">
    <property type="protein sequence ID" value="GAW00144.1"/>
    <property type="molecule type" value="Genomic_DNA"/>
</dbReference>
<dbReference type="Proteomes" id="UP000188533">
    <property type="component" value="Unassembled WGS sequence"/>
</dbReference>
<reference evidence="1 2" key="2">
    <citation type="submission" date="2017-02" db="EMBL/GenBank/DDBJ databases">
        <title>A genome survey and senescence transcriptome analysis in Lentinula edodes.</title>
        <authorList>
            <person name="Sakamoto Y."/>
            <person name="Nakade K."/>
            <person name="Sato S."/>
            <person name="Yoshida Y."/>
            <person name="Miyazaki K."/>
            <person name="Natsume S."/>
            <person name="Konno N."/>
        </authorList>
    </citation>
    <scope>NUCLEOTIDE SEQUENCE [LARGE SCALE GENOMIC DNA]</scope>
    <source>
        <strain evidence="1 2">NBRC 111202</strain>
    </source>
</reference>